<proteinExistence type="predicted"/>
<accession>A0A6D2KJM2</accession>
<keyword evidence="2" id="KW-1185">Reference proteome</keyword>
<sequence>MDHVLGKGEKKEVTFRQLGDLLGSLWRGNHGTQGRNSKGFGLQSLMEYSSSRSKAAQIRSPVLEISLSYKTAYNTRHQREGSLVLEGHHTYLCAAGVHWTREGLLQQVGWTSSFARPTSSLSTRSWMGGSNSSSPSIGWPSKLLLPNPELTTVLGGRTLTSDPLCTH</sequence>
<organism evidence="1 2">
    <name type="scientific">Microthlaspi erraticum</name>
    <dbReference type="NCBI Taxonomy" id="1685480"/>
    <lineage>
        <taxon>Eukaryota</taxon>
        <taxon>Viridiplantae</taxon>
        <taxon>Streptophyta</taxon>
        <taxon>Embryophyta</taxon>
        <taxon>Tracheophyta</taxon>
        <taxon>Spermatophyta</taxon>
        <taxon>Magnoliopsida</taxon>
        <taxon>eudicotyledons</taxon>
        <taxon>Gunneridae</taxon>
        <taxon>Pentapetalae</taxon>
        <taxon>rosids</taxon>
        <taxon>malvids</taxon>
        <taxon>Brassicales</taxon>
        <taxon>Brassicaceae</taxon>
        <taxon>Coluteocarpeae</taxon>
        <taxon>Microthlaspi</taxon>
    </lineage>
</organism>
<dbReference type="AlphaFoldDB" id="A0A6D2KJM2"/>
<protein>
    <submittedName>
        <fullName evidence="1">Uncharacterized protein</fullName>
    </submittedName>
</protein>
<name>A0A6D2KJM2_9BRAS</name>
<gene>
    <name evidence="1" type="ORF">MERR_LOCUS40457</name>
</gene>
<dbReference type="Proteomes" id="UP000467841">
    <property type="component" value="Unassembled WGS sequence"/>
</dbReference>
<evidence type="ECO:0000313" key="2">
    <source>
        <dbReference type="Proteomes" id="UP000467841"/>
    </source>
</evidence>
<reference evidence="1" key="1">
    <citation type="submission" date="2020-01" db="EMBL/GenBank/DDBJ databases">
        <authorList>
            <person name="Mishra B."/>
        </authorList>
    </citation>
    <scope>NUCLEOTIDE SEQUENCE [LARGE SCALE GENOMIC DNA]</scope>
</reference>
<comment type="caution">
    <text evidence="1">The sequence shown here is derived from an EMBL/GenBank/DDBJ whole genome shotgun (WGS) entry which is preliminary data.</text>
</comment>
<dbReference type="EMBL" id="CACVBM020001527">
    <property type="protein sequence ID" value="CAA7053222.1"/>
    <property type="molecule type" value="Genomic_DNA"/>
</dbReference>
<evidence type="ECO:0000313" key="1">
    <source>
        <dbReference type="EMBL" id="CAA7053222.1"/>
    </source>
</evidence>